<evidence type="ECO:0000313" key="2">
    <source>
        <dbReference type="EMBL" id="KAK9050202.1"/>
    </source>
</evidence>
<dbReference type="InterPro" id="IPR038765">
    <property type="entry name" value="Papain-like_cys_pep_sf"/>
</dbReference>
<comment type="caution">
    <text evidence="2">The sequence shown here is derived from an EMBL/GenBank/DDBJ whole genome shotgun (WGS) entry which is preliminary data.</text>
</comment>
<dbReference type="EMBL" id="JBCNJP010002894">
    <property type="protein sequence ID" value="KAK9050202.1"/>
    <property type="molecule type" value="Genomic_DNA"/>
</dbReference>
<evidence type="ECO:0000313" key="3">
    <source>
        <dbReference type="Proteomes" id="UP001408789"/>
    </source>
</evidence>
<protein>
    <recommendedName>
        <fullName evidence="1">Cathepsin propeptide inhibitor domain-containing protein</fullName>
    </recommendedName>
</protein>
<sequence length="121" mass="14150">MYESFLVEHEKFDYTPEEKKKRFEIFKNSVRFIDRHNSTAPAWNKLGLNSTADRMKEELCSRPILQPPLSICTPRPMVQEEEDPQPIWGEIPVSEDKIDAFNAWCLHRAAKEDQDQDQGQG</sequence>
<dbReference type="SUPFAM" id="SSF54001">
    <property type="entry name" value="Cysteine proteinases"/>
    <property type="match status" value="1"/>
</dbReference>
<name>A0AAP0GIU7_9ASTR</name>
<reference evidence="2 3" key="1">
    <citation type="submission" date="2024-04" db="EMBL/GenBank/DDBJ databases">
        <title>The reference genome of an endangered Asteraceae, Deinandra increscens subsp. villosa, native to the Central Coast of California.</title>
        <authorList>
            <person name="Guilliams M."/>
            <person name="Hasenstab-Lehman K."/>
            <person name="Meyer R."/>
            <person name="Mcevoy S."/>
        </authorList>
    </citation>
    <scope>NUCLEOTIDE SEQUENCE [LARGE SCALE GENOMIC DNA]</scope>
    <source>
        <tissue evidence="2">Leaf</tissue>
    </source>
</reference>
<accession>A0AAP0GIU7</accession>
<gene>
    <name evidence="2" type="ORF">SSX86_030828</name>
</gene>
<dbReference type="AlphaFoldDB" id="A0AAP0GIU7"/>
<dbReference type="InterPro" id="IPR013201">
    <property type="entry name" value="Prot_inhib_I29"/>
</dbReference>
<evidence type="ECO:0000259" key="1">
    <source>
        <dbReference type="SMART" id="SM00848"/>
    </source>
</evidence>
<keyword evidence="3" id="KW-1185">Reference proteome</keyword>
<dbReference type="Proteomes" id="UP001408789">
    <property type="component" value="Unassembled WGS sequence"/>
</dbReference>
<dbReference type="Pfam" id="PF08246">
    <property type="entry name" value="Inhibitor_I29"/>
    <property type="match status" value="1"/>
</dbReference>
<proteinExistence type="predicted"/>
<feature type="domain" description="Cathepsin propeptide inhibitor" evidence="1">
    <location>
        <begin position="2"/>
        <end position="59"/>
    </location>
</feature>
<organism evidence="2 3">
    <name type="scientific">Deinandra increscens subsp. villosa</name>
    <dbReference type="NCBI Taxonomy" id="3103831"/>
    <lineage>
        <taxon>Eukaryota</taxon>
        <taxon>Viridiplantae</taxon>
        <taxon>Streptophyta</taxon>
        <taxon>Embryophyta</taxon>
        <taxon>Tracheophyta</taxon>
        <taxon>Spermatophyta</taxon>
        <taxon>Magnoliopsida</taxon>
        <taxon>eudicotyledons</taxon>
        <taxon>Gunneridae</taxon>
        <taxon>Pentapetalae</taxon>
        <taxon>asterids</taxon>
        <taxon>campanulids</taxon>
        <taxon>Asterales</taxon>
        <taxon>Asteraceae</taxon>
        <taxon>Asteroideae</taxon>
        <taxon>Heliantheae alliance</taxon>
        <taxon>Madieae</taxon>
        <taxon>Madiinae</taxon>
        <taxon>Deinandra</taxon>
    </lineage>
</organism>
<dbReference type="Gene3D" id="1.10.287.2250">
    <property type="match status" value="1"/>
</dbReference>
<dbReference type="SMART" id="SM00848">
    <property type="entry name" value="Inhibitor_I29"/>
    <property type="match status" value="1"/>
</dbReference>